<evidence type="ECO:0000256" key="2">
    <source>
        <dbReference type="ARBA" id="ARBA00005417"/>
    </source>
</evidence>
<dbReference type="GO" id="GO:0005524">
    <property type="term" value="F:ATP binding"/>
    <property type="evidence" value="ECO:0007669"/>
    <property type="project" value="UniProtKB-KW"/>
</dbReference>
<name>E3DM61_HALPG</name>
<dbReference type="Gene3D" id="3.40.50.300">
    <property type="entry name" value="P-loop containing nucleotide triphosphate hydrolases"/>
    <property type="match status" value="2"/>
</dbReference>
<dbReference type="InterPro" id="IPR017871">
    <property type="entry name" value="ABC_transporter-like_CS"/>
</dbReference>
<evidence type="ECO:0000256" key="1">
    <source>
        <dbReference type="ARBA" id="ARBA00004202"/>
    </source>
</evidence>
<feature type="domain" description="ABC transporter" evidence="8">
    <location>
        <begin position="8"/>
        <end position="254"/>
    </location>
</feature>
<evidence type="ECO:0000259" key="8">
    <source>
        <dbReference type="PROSITE" id="PS50893"/>
    </source>
</evidence>
<evidence type="ECO:0000313" key="10">
    <source>
        <dbReference type="Proteomes" id="UP000006866"/>
    </source>
</evidence>
<keyword evidence="4" id="KW-1003">Cell membrane</keyword>
<dbReference type="HOGENOM" id="CLU_000604_86_2_9"/>
<dbReference type="SUPFAM" id="SSF52540">
    <property type="entry name" value="P-loop containing nucleoside triphosphate hydrolases"/>
    <property type="match status" value="2"/>
</dbReference>
<dbReference type="EMBL" id="CP002175">
    <property type="protein sequence ID" value="ADO77339.1"/>
    <property type="molecule type" value="Genomic_DNA"/>
</dbReference>
<feature type="domain" description="ABC transporter" evidence="8">
    <location>
        <begin position="321"/>
        <end position="564"/>
    </location>
</feature>
<dbReference type="GO" id="GO:0016887">
    <property type="term" value="F:ATP hydrolysis activity"/>
    <property type="evidence" value="ECO:0007669"/>
    <property type="project" value="InterPro"/>
</dbReference>
<evidence type="ECO:0000256" key="3">
    <source>
        <dbReference type="ARBA" id="ARBA00022448"/>
    </source>
</evidence>
<dbReference type="Proteomes" id="UP000006866">
    <property type="component" value="Chromosome"/>
</dbReference>
<organism evidence="9 10">
    <name type="scientific">Halanaerobium praevalens (strain ATCC 33744 / DSM 2228 / GSL)</name>
    <dbReference type="NCBI Taxonomy" id="572479"/>
    <lineage>
        <taxon>Bacteria</taxon>
        <taxon>Bacillati</taxon>
        <taxon>Bacillota</taxon>
        <taxon>Clostridia</taxon>
        <taxon>Halanaerobiales</taxon>
        <taxon>Halanaerobiaceae</taxon>
        <taxon>Halanaerobium</taxon>
    </lineage>
</organism>
<dbReference type="eggNOG" id="COG4172">
    <property type="taxonomic scope" value="Bacteria"/>
</dbReference>
<dbReference type="SMART" id="SM00382">
    <property type="entry name" value="AAA"/>
    <property type="match status" value="2"/>
</dbReference>
<dbReference type="InterPro" id="IPR050388">
    <property type="entry name" value="ABC_Ni/Peptide_Import"/>
</dbReference>
<comment type="similarity">
    <text evidence="2">Belongs to the ABC transporter superfamily.</text>
</comment>
<keyword evidence="7" id="KW-0472">Membrane</keyword>
<proteinExistence type="inferred from homology"/>
<dbReference type="GO" id="GO:0015833">
    <property type="term" value="P:peptide transport"/>
    <property type="evidence" value="ECO:0007669"/>
    <property type="project" value="InterPro"/>
</dbReference>
<dbReference type="PANTHER" id="PTHR43297">
    <property type="entry name" value="OLIGOPEPTIDE TRANSPORT ATP-BINDING PROTEIN APPD"/>
    <property type="match status" value="1"/>
</dbReference>
<dbReference type="STRING" id="572479.Hprae_1201"/>
<dbReference type="GO" id="GO:0005886">
    <property type="term" value="C:plasma membrane"/>
    <property type="evidence" value="ECO:0007669"/>
    <property type="project" value="UniProtKB-SubCell"/>
</dbReference>
<dbReference type="RefSeq" id="WP_014553366.1">
    <property type="nucleotide sequence ID" value="NC_017455.1"/>
</dbReference>
<dbReference type="NCBIfam" id="NF010167">
    <property type="entry name" value="PRK13648.1"/>
    <property type="match status" value="2"/>
</dbReference>
<evidence type="ECO:0000313" key="9">
    <source>
        <dbReference type="EMBL" id="ADO77339.1"/>
    </source>
</evidence>
<dbReference type="Pfam" id="PF08352">
    <property type="entry name" value="oligo_HPY"/>
    <property type="match status" value="1"/>
</dbReference>
<evidence type="ECO:0000256" key="5">
    <source>
        <dbReference type="ARBA" id="ARBA00022741"/>
    </source>
</evidence>
<dbReference type="CDD" id="cd03257">
    <property type="entry name" value="ABC_NikE_OppD_transporters"/>
    <property type="match status" value="2"/>
</dbReference>
<sequence>MENKNTILEIKNLSVSYNSGQQLTKAVNNISLKIKKGSSVGLIGESGSGKSSVLLSIMGLLKKAEISGEIFYQNKNLLDLKARKLLSYRWQKIALVFQNSLAVFNPVLTIKEQLEEVIKRHCIYSENQLEPKIDKLLGQVRLAAKWKNYYPHQLSGGMRQKVLIAMALACKPEILLVDEPTTALDPANKKEIIALLNHLKQKYNLTMLVVSHSMETIQKLSSKLITMYQGDFVEIGSTAEVIAKPEHCYTRGLLNSSPALFPYKDLWGIKSQETDQKTKGCSFYSRCPQHLEKCKEIKPKLKYTGVEHRVACNRGGIVKLLEAFNLAKTYNNQQGDQIKAVNKVNLNIRSGEILVLVGNSGSGKSSLAQLLAGIEKADQGKINFRGQEISQIKPTAQRKGVQMIFQDPFAATSDRLSVLEVILEPLTILNWKTKKQRKKKAVQLLKQLQLPTQEEFLNRACKNLSGGQRQRIAIARALITEPSLLIADEITSMLDPSIQANIIRKLKELQNQNGFSMIYITHNLALAKKIADKVYLMEKGKIIKKGSAAEIFKKTDKHQAAIYSNII</sequence>
<dbReference type="PROSITE" id="PS00211">
    <property type="entry name" value="ABC_TRANSPORTER_1"/>
    <property type="match status" value="2"/>
</dbReference>
<reference evidence="10" key="1">
    <citation type="submission" date="2010-10" db="EMBL/GenBank/DDBJ databases">
        <title>The complete genome of Halanaerobium praevalens DSM 2228.</title>
        <authorList>
            <consortium name="US DOE Joint Genome Institute (JGI-PGF)"/>
            <person name="Lucas S."/>
            <person name="Copeland A."/>
            <person name="Lapidus A."/>
            <person name="Glavina del Rio T."/>
            <person name="Dalin E."/>
            <person name="Tice H."/>
            <person name="Bruce D."/>
            <person name="Goodwin L."/>
            <person name="Pitluck S."/>
            <person name="Kyrpides N."/>
            <person name="Mavromatis K."/>
            <person name="Ivanova N."/>
            <person name="Ovchinnikova G."/>
            <person name="Chertkov O."/>
            <person name="Detter J.C."/>
            <person name="Han C."/>
            <person name="Larimer F."/>
            <person name="Land M."/>
            <person name="Hauser L."/>
            <person name="Markowitz V."/>
            <person name="Cheng J.-F."/>
            <person name="Hugenholtz P."/>
            <person name="Woyke T."/>
            <person name="Wu D."/>
            <person name="Tindall B."/>
            <person name="Pomrenke H.G."/>
            <person name="Brambilla E."/>
            <person name="Klenk H.-P."/>
            <person name="Eisen J.A."/>
        </authorList>
    </citation>
    <scope>NUCLEOTIDE SEQUENCE [LARGE SCALE GENOMIC DNA]</scope>
    <source>
        <strain evidence="10">ATCC 33744 / DSM 2228 / GSL</strain>
    </source>
</reference>
<protein>
    <submittedName>
        <fullName evidence="9">Oligopeptide/dipeptide ABC transporter, ATPase subunit</fullName>
    </submittedName>
</protein>
<dbReference type="InterPro" id="IPR027417">
    <property type="entry name" value="P-loop_NTPase"/>
</dbReference>
<keyword evidence="10" id="KW-1185">Reference proteome</keyword>
<comment type="subcellular location">
    <subcellularLocation>
        <location evidence="1">Cell membrane</location>
        <topology evidence="1">Peripheral membrane protein</topology>
    </subcellularLocation>
</comment>
<evidence type="ECO:0000256" key="7">
    <source>
        <dbReference type="ARBA" id="ARBA00023136"/>
    </source>
</evidence>
<dbReference type="KEGG" id="hpk:Hprae_1201"/>
<gene>
    <name evidence="9" type="ordered locus">Hprae_1201</name>
</gene>
<dbReference type="NCBIfam" id="TIGR01727">
    <property type="entry name" value="oligo_HPY"/>
    <property type="match status" value="1"/>
</dbReference>
<dbReference type="InterPro" id="IPR003593">
    <property type="entry name" value="AAA+_ATPase"/>
</dbReference>
<dbReference type="PATRIC" id="fig|572479.3.peg.1213"/>
<dbReference type="PANTHER" id="PTHR43297:SF2">
    <property type="entry name" value="DIPEPTIDE TRANSPORT ATP-BINDING PROTEIN DPPD"/>
    <property type="match status" value="1"/>
</dbReference>
<reference evidence="9 10" key="2">
    <citation type="journal article" date="2011" name="Stand. Genomic Sci.">
        <title>Complete genome sequence of the extremely halophilic Halanaerobium praevalens type strain (GSL).</title>
        <authorList>
            <person name="Ivanova N."/>
            <person name="Sikorski J."/>
            <person name="Chertkov O."/>
            <person name="Nolan M."/>
            <person name="Lucas S."/>
            <person name="Hammon N."/>
            <person name="Deshpande S."/>
            <person name="Cheng J.F."/>
            <person name="Tapia R."/>
            <person name="Han C."/>
            <person name="Goodwin L."/>
            <person name="Pitluck S."/>
            <person name="Huntemann M."/>
            <person name="Liolios K."/>
            <person name="Pagani I."/>
            <person name="Mavromatis K."/>
            <person name="Ovchinikova G."/>
            <person name="Pati A."/>
            <person name="Chen A."/>
            <person name="Palaniappan K."/>
            <person name="Land M."/>
            <person name="Hauser L."/>
            <person name="Brambilla E.M."/>
            <person name="Kannan K.P."/>
            <person name="Rohde M."/>
            <person name="Tindall B.J."/>
            <person name="Goker M."/>
            <person name="Detter J.C."/>
            <person name="Woyke T."/>
            <person name="Bristow J."/>
            <person name="Eisen J.A."/>
            <person name="Markowitz V."/>
            <person name="Hugenholtz P."/>
            <person name="Kyrpides N.C."/>
            <person name="Klenk H.P."/>
            <person name="Lapidus A."/>
        </authorList>
    </citation>
    <scope>NUCLEOTIDE SEQUENCE [LARGE SCALE GENOMIC DNA]</scope>
    <source>
        <strain evidence="10">ATCC 33744 / DSM 2228 / GSL</strain>
    </source>
</reference>
<dbReference type="PROSITE" id="PS50893">
    <property type="entry name" value="ABC_TRANSPORTER_2"/>
    <property type="match status" value="2"/>
</dbReference>
<dbReference type="InterPro" id="IPR003439">
    <property type="entry name" value="ABC_transporter-like_ATP-bd"/>
</dbReference>
<evidence type="ECO:0000256" key="4">
    <source>
        <dbReference type="ARBA" id="ARBA00022475"/>
    </source>
</evidence>
<evidence type="ECO:0000256" key="6">
    <source>
        <dbReference type="ARBA" id="ARBA00022840"/>
    </source>
</evidence>
<dbReference type="InterPro" id="IPR013563">
    <property type="entry name" value="Oligopep_ABC_C"/>
</dbReference>
<dbReference type="AlphaFoldDB" id="E3DM61"/>
<keyword evidence="6" id="KW-0067">ATP-binding</keyword>
<dbReference type="OrthoDB" id="9779287at2"/>
<keyword evidence="5" id="KW-0547">Nucleotide-binding</keyword>
<keyword evidence="3" id="KW-0813">Transport</keyword>
<accession>E3DM61</accession>
<dbReference type="Pfam" id="PF00005">
    <property type="entry name" value="ABC_tran"/>
    <property type="match status" value="2"/>
</dbReference>